<name>A0A2K9NX85_BACTC</name>
<dbReference type="EMBL" id="CP025704">
    <property type="protein sequence ID" value="AUO00122.1"/>
    <property type="molecule type" value="Genomic_DNA"/>
</dbReference>
<dbReference type="Proteomes" id="UP000235584">
    <property type="component" value="Chromosome"/>
</dbReference>
<reference evidence="1 2" key="1">
    <citation type="submission" date="2018-01" db="EMBL/GenBank/DDBJ databases">
        <title>Complete genome sequence of Bacteriovorax stolpii DSM12778.</title>
        <authorList>
            <person name="Tang B."/>
            <person name="Chang J."/>
        </authorList>
    </citation>
    <scope>NUCLEOTIDE SEQUENCE [LARGE SCALE GENOMIC DNA]</scope>
    <source>
        <strain evidence="1 2">DSM 12778</strain>
    </source>
</reference>
<proteinExistence type="predicted"/>
<evidence type="ECO:0000313" key="1">
    <source>
        <dbReference type="EMBL" id="AUO00122.1"/>
    </source>
</evidence>
<dbReference type="AlphaFoldDB" id="A0A2K9NX85"/>
<gene>
    <name evidence="1" type="ORF">C0V70_18820</name>
</gene>
<accession>A0A2K9NX85</accession>
<dbReference type="RefSeq" id="WP_102245409.1">
    <property type="nucleotide sequence ID" value="NZ_CP025704.1"/>
</dbReference>
<organism evidence="1 2">
    <name type="scientific">Bacteriovorax stolpii</name>
    <name type="common">Bdellovibrio stolpii</name>
    <dbReference type="NCBI Taxonomy" id="960"/>
    <lineage>
        <taxon>Bacteria</taxon>
        <taxon>Pseudomonadati</taxon>
        <taxon>Bdellovibrionota</taxon>
        <taxon>Bacteriovoracia</taxon>
        <taxon>Bacteriovoracales</taxon>
        <taxon>Bacteriovoracaceae</taxon>
        <taxon>Bacteriovorax</taxon>
    </lineage>
</organism>
<evidence type="ECO:0000313" key="2">
    <source>
        <dbReference type="Proteomes" id="UP000235584"/>
    </source>
</evidence>
<protein>
    <submittedName>
        <fullName evidence="1">Uncharacterized protein</fullName>
    </submittedName>
</protein>
<dbReference type="KEGG" id="bsto:C0V70_18820"/>
<sequence>MKKLLLLGALFLSANLMASESMRNCMLLPVTDGADNKIGFKVFEDVENYIKDGSWCTYKSNSELINILGQYSKNLESHLNNKDVLKVIADKTKAGTLIRIVLAVGANTADVKVEVIGENGEDRYFKEQTQLKTTDSTVISQTVKNWLDMYEKTIPYSGRVKGVLGDQFTIDIGRKSQIFNGSEIVIERPTAKRQHPLLKEIIDYQTEKIADAKVFDVGETQAQARVTAYEGNKKLRIEDWVKVRSVESRKVIEQVKFGEKEDNEFGKLGSIGIYLTAGSGSVTKSGASESSMDGMRFGGHLDLELWATRNWWGGIEFGKKFGSYKKDQGTFTQESNSSDNTATRVKFGYKYLPMGFFYGPQVDLYGGYGSYIYGMNTSLADGFTEFTFSGLLLGARGSIPVYQAMRMYLLIDFLLTSSYKEKAKIYGTDDSSSNYRLEIGGQYAYETNISLVGAVEVLSNKATFTKGNTKELQFKDTSAKVGAIFTF</sequence>
<keyword evidence="2" id="KW-1185">Reference proteome</keyword>